<dbReference type="eggNOG" id="COG0583">
    <property type="taxonomic scope" value="Bacteria"/>
</dbReference>
<gene>
    <name evidence="1" type="ORF">AF72_05495</name>
</gene>
<protein>
    <submittedName>
        <fullName evidence="1">Uncharacterized protein</fullName>
    </submittedName>
</protein>
<dbReference type="AlphaFoldDB" id="Z9JK05"/>
<reference evidence="1 2" key="1">
    <citation type="journal article" date="2014" name="Genome Announc.">
        <title>Draft Genome Sequence of Xylella fastidiosa Pear Leaf Scorch Strain in Taiwan.</title>
        <authorList>
            <person name="Su C.C."/>
            <person name="Deng W.L."/>
            <person name="Jan F.J."/>
            <person name="Chang C.J."/>
            <person name="Huang H."/>
            <person name="Chen J."/>
        </authorList>
    </citation>
    <scope>NUCLEOTIDE SEQUENCE [LARGE SCALE GENOMIC DNA]</scope>
    <source>
        <strain evidence="1 2">PLS229</strain>
    </source>
</reference>
<evidence type="ECO:0000313" key="2">
    <source>
        <dbReference type="Proteomes" id="UP000020406"/>
    </source>
</evidence>
<dbReference type="Proteomes" id="UP000020406">
    <property type="component" value="Unassembled WGS sequence"/>
</dbReference>
<sequence length="61" mass="7068">MLRSDGITPSHLLALLAFCRQEPEVEIRFFEVLLLQQIKGLYDELYDAGFVQFNNVGWYGC</sequence>
<dbReference type="EMBL" id="JDSQ01000007">
    <property type="protein sequence ID" value="EWS78494.1"/>
    <property type="molecule type" value="Genomic_DNA"/>
</dbReference>
<evidence type="ECO:0000313" key="1">
    <source>
        <dbReference type="EMBL" id="EWS78494.1"/>
    </source>
</evidence>
<dbReference type="PATRIC" id="fig|1444770.3.peg.1313"/>
<proteinExistence type="predicted"/>
<dbReference type="RefSeq" id="WP_051482294.1">
    <property type="nucleotide sequence ID" value="NZ_CP087676.1"/>
</dbReference>
<accession>Z9JK05</accession>
<organism evidence="1 2">
    <name type="scientific">Xylella taiwanensis</name>
    <dbReference type="NCBI Taxonomy" id="1444770"/>
    <lineage>
        <taxon>Bacteria</taxon>
        <taxon>Pseudomonadati</taxon>
        <taxon>Pseudomonadota</taxon>
        <taxon>Gammaproteobacteria</taxon>
        <taxon>Lysobacterales</taxon>
        <taxon>Lysobacteraceae</taxon>
        <taxon>Xylella</taxon>
    </lineage>
</organism>
<comment type="caution">
    <text evidence="1">The sequence shown here is derived from an EMBL/GenBank/DDBJ whole genome shotgun (WGS) entry which is preliminary data.</text>
</comment>
<dbReference type="STRING" id="1444770.AF72_05495"/>
<dbReference type="OrthoDB" id="5289754at2"/>
<name>Z9JK05_9GAMM</name>